<dbReference type="EMBL" id="CAJMWX010000930">
    <property type="protein sequence ID" value="CAE6439009.1"/>
    <property type="molecule type" value="Genomic_DNA"/>
</dbReference>
<evidence type="ECO:0000313" key="4">
    <source>
        <dbReference type="Proteomes" id="UP000663861"/>
    </source>
</evidence>
<evidence type="ECO:0000313" key="3">
    <source>
        <dbReference type="EMBL" id="CAE6514345.1"/>
    </source>
</evidence>
<dbReference type="Proteomes" id="UP000663861">
    <property type="component" value="Unassembled WGS sequence"/>
</dbReference>
<organism evidence="3 4">
    <name type="scientific">Rhizoctonia solani</name>
    <dbReference type="NCBI Taxonomy" id="456999"/>
    <lineage>
        <taxon>Eukaryota</taxon>
        <taxon>Fungi</taxon>
        <taxon>Dikarya</taxon>
        <taxon>Basidiomycota</taxon>
        <taxon>Agaricomycotina</taxon>
        <taxon>Agaricomycetes</taxon>
        <taxon>Cantharellales</taxon>
        <taxon>Ceratobasidiaceae</taxon>
        <taxon>Rhizoctonia</taxon>
    </lineage>
</organism>
<dbReference type="PANTHER" id="PTHR38048:SF1">
    <property type="entry name" value="HEMERYTHRIN-LIKE DOMAIN-CONTAINING PROTEIN"/>
    <property type="match status" value="1"/>
</dbReference>
<dbReference type="Gene3D" id="1.20.120.520">
    <property type="entry name" value="nmb1532 protein domain like"/>
    <property type="match status" value="1"/>
</dbReference>
<evidence type="ECO:0000259" key="1">
    <source>
        <dbReference type="Pfam" id="PF01814"/>
    </source>
</evidence>
<name>A0A8H3D7N5_9AGAM</name>
<accession>A0A8H3D7N5</accession>
<dbReference type="InterPro" id="IPR012312">
    <property type="entry name" value="Hemerythrin-like"/>
</dbReference>
<reference evidence="3" key="1">
    <citation type="submission" date="2021-01" db="EMBL/GenBank/DDBJ databases">
        <authorList>
            <person name="Kaushik A."/>
        </authorList>
    </citation>
    <scope>NUCLEOTIDE SEQUENCE</scope>
    <source>
        <strain evidence="2">AG4-R118</strain>
        <strain evidence="3">AG4-RS23</strain>
    </source>
</reference>
<feature type="domain" description="Hemerythrin-like" evidence="1">
    <location>
        <begin position="19"/>
        <end position="136"/>
    </location>
</feature>
<dbReference type="PANTHER" id="PTHR38048">
    <property type="entry name" value="EXPRESSED PROTEIN"/>
    <property type="match status" value="1"/>
</dbReference>
<dbReference type="InterPro" id="IPR053206">
    <property type="entry name" value="Dimeric_xanthone_biosynth"/>
</dbReference>
<evidence type="ECO:0000313" key="2">
    <source>
        <dbReference type="EMBL" id="CAE6439009.1"/>
    </source>
</evidence>
<dbReference type="AlphaFoldDB" id="A0A8H3D7N5"/>
<dbReference type="Pfam" id="PF01814">
    <property type="entry name" value="Hemerythrin"/>
    <property type="match status" value="1"/>
</dbReference>
<dbReference type="CDD" id="cd12108">
    <property type="entry name" value="Hr-like"/>
    <property type="match status" value="1"/>
</dbReference>
<proteinExistence type="predicted"/>
<dbReference type="EMBL" id="CAJMWY010004009">
    <property type="protein sequence ID" value="CAE6514345.1"/>
    <property type="molecule type" value="Genomic_DNA"/>
</dbReference>
<gene>
    <name evidence="3" type="ORF">RDB_LOCUS143007</name>
    <name evidence="2" type="ORF">RDB_LOCUS47107</name>
</gene>
<comment type="caution">
    <text evidence="3">The sequence shown here is derived from an EMBL/GenBank/DDBJ whole genome shotgun (WGS) entry which is preliminary data.</text>
</comment>
<sequence length="159" mass="18587">MASENRRWNRLADRMAYFHAALAAKFDSVYAFSDGSFAKIMPLPMYLRMVMEFHDNLDMHHNIEETYVFPVLAQKMSSFANDERHKNSHKVIHAGLDKLKDLVTGWKEEPATFSPATLRSCLDEFKAPLFKHLEEEVRDLSAENLKKYYTLEEVDRLPM</sequence>
<protein>
    <recommendedName>
        <fullName evidence="1">Hemerythrin-like domain-containing protein</fullName>
    </recommendedName>
</protein>
<dbReference type="Proteomes" id="UP000663888">
    <property type="component" value="Unassembled WGS sequence"/>
</dbReference>